<evidence type="ECO:0000313" key="1">
    <source>
        <dbReference type="EMBL" id="EYC23547.1"/>
    </source>
</evidence>
<proteinExistence type="predicted"/>
<sequence>MADTHVTYKDFLNACSTYGTGNVFRDHIDQNGDSWEESRIDVRKVGTSLNGVPSRLKVYVSFIRNGG</sequence>
<name>A0A016V9A4_9BILA</name>
<evidence type="ECO:0000313" key="2">
    <source>
        <dbReference type="Proteomes" id="UP000024635"/>
    </source>
</evidence>
<organism evidence="1 2">
    <name type="scientific">Ancylostoma ceylanicum</name>
    <dbReference type="NCBI Taxonomy" id="53326"/>
    <lineage>
        <taxon>Eukaryota</taxon>
        <taxon>Metazoa</taxon>
        <taxon>Ecdysozoa</taxon>
        <taxon>Nematoda</taxon>
        <taxon>Chromadorea</taxon>
        <taxon>Rhabditida</taxon>
        <taxon>Rhabditina</taxon>
        <taxon>Rhabditomorpha</taxon>
        <taxon>Strongyloidea</taxon>
        <taxon>Ancylostomatidae</taxon>
        <taxon>Ancylostomatinae</taxon>
        <taxon>Ancylostoma</taxon>
    </lineage>
</organism>
<dbReference type="AlphaFoldDB" id="A0A016V9A4"/>
<gene>
    <name evidence="1" type="primary">Acey_s0015.g2714</name>
    <name evidence="1" type="ORF">Y032_0015g2714</name>
</gene>
<reference evidence="2" key="1">
    <citation type="journal article" date="2015" name="Nat. Genet.">
        <title>The genome and transcriptome of the zoonotic hookworm Ancylostoma ceylanicum identify infection-specific gene families.</title>
        <authorList>
            <person name="Schwarz E.M."/>
            <person name="Hu Y."/>
            <person name="Antoshechkin I."/>
            <person name="Miller M.M."/>
            <person name="Sternberg P.W."/>
            <person name="Aroian R.V."/>
        </authorList>
    </citation>
    <scope>NUCLEOTIDE SEQUENCE</scope>
    <source>
        <strain evidence="2">HY135</strain>
    </source>
</reference>
<dbReference type="EMBL" id="JARK01001351">
    <property type="protein sequence ID" value="EYC23547.1"/>
    <property type="molecule type" value="Genomic_DNA"/>
</dbReference>
<comment type="caution">
    <text evidence="1">The sequence shown here is derived from an EMBL/GenBank/DDBJ whole genome shotgun (WGS) entry which is preliminary data.</text>
</comment>
<dbReference type="Proteomes" id="UP000024635">
    <property type="component" value="Unassembled WGS sequence"/>
</dbReference>
<protein>
    <submittedName>
        <fullName evidence="1">Uncharacterized protein</fullName>
    </submittedName>
</protein>
<keyword evidence="2" id="KW-1185">Reference proteome</keyword>
<accession>A0A016V9A4</accession>